<dbReference type="Gene3D" id="1.20.120.1490">
    <property type="match status" value="1"/>
</dbReference>
<proteinExistence type="predicted"/>
<sequence length="151" mass="16915">MAFKIEPKTRRTLLWGLLVVSLAVNAFFIGATVTDLARFRLGSEDKSPRIIRTELRWLKDRLSPDAIDSIETQLNVLKPDILARLDRLKTLRGELNALVAAPTPDKAAIDAHLRNIRIEVGAMQEQVQSRTFEALLNLPPEQRAALARPAN</sequence>
<evidence type="ECO:0000313" key="1">
    <source>
        <dbReference type="EMBL" id="MET4632270.1"/>
    </source>
</evidence>
<gene>
    <name evidence="1" type="ORF">ABIE08_000183</name>
</gene>
<organism evidence="1 2">
    <name type="scientific">Kaistia defluvii</name>
    <dbReference type="NCBI Taxonomy" id="410841"/>
    <lineage>
        <taxon>Bacteria</taxon>
        <taxon>Pseudomonadati</taxon>
        <taxon>Pseudomonadota</taxon>
        <taxon>Alphaproteobacteria</taxon>
        <taxon>Hyphomicrobiales</taxon>
        <taxon>Kaistiaceae</taxon>
        <taxon>Kaistia</taxon>
    </lineage>
</organism>
<dbReference type="RefSeq" id="WP_354548047.1">
    <property type="nucleotide sequence ID" value="NZ_JBEPSM010000001.1"/>
</dbReference>
<dbReference type="Pfam" id="PF13801">
    <property type="entry name" value="Metal_resist"/>
    <property type="match status" value="1"/>
</dbReference>
<name>A0ABV2QTG9_9HYPH</name>
<dbReference type="Proteomes" id="UP001549321">
    <property type="component" value="Unassembled WGS sequence"/>
</dbReference>
<accession>A0ABV2QTG9</accession>
<comment type="caution">
    <text evidence="1">The sequence shown here is derived from an EMBL/GenBank/DDBJ whole genome shotgun (WGS) entry which is preliminary data.</text>
</comment>
<evidence type="ECO:0000313" key="2">
    <source>
        <dbReference type="Proteomes" id="UP001549321"/>
    </source>
</evidence>
<reference evidence="1 2" key="1">
    <citation type="submission" date="2024-06" db="EMBL/GenBank/DDBJ databases">
        <title>Sorghum-associated microbial communities from plants grown in Nebraska, USA.</title>
        <authorList>
            <person name="Schachtman D."/>
        </authorList>
    </citation>
    <scope>NUCLEOTIDE SEQUENCE [LARGE SCALE GENOMIC DNA]</scope>
    <source>
        <strain evidence="1 2">3207</strain>
    </source>
</reference>
<protein>
    <submittedName>
        <fullName evidence="1">Spy/CpxP family protein refolding chaperone</fullName>
    </submittedName>
</protein>
<dbReference type="InterPro" id="IPR025961">
    <property type="entry name" value="Metal_resist"/>
</dbReference>
<keyword evidence="2" id="KW-1185">Reference proteome</keyword>
<dbReference type="EMBL" id="JBEPSM010000001">
    <property type="protein sequence ID" value="MET4632270.1"/>
    <property type="molecule type" value="Genomic_DNA"/>
</dbReference>